<dbReference type="EMBL" id="BAAADS010000016">
    <property type="protein sequence ID" value="GAA0604852.1"/>
    <property type="molecule type" value="Genomic_DNA"/>
</dbReference>
<feature type="domain" description="Glycosyl transferase 1" evidence="2">
    <location>
        <begin position="8"/>
        <end position="179"/>
    </location>
</feature>
<evidence type="ECO:0000259" key="2">
    <source>
        <dbReference type="Pfam" id="PF09318"/>
    </source>
</evidence>
<accession>A0ABN1G674</accession>
<comment type="caution">
    <text evidence="3">The sequence shown here is derived from an EMBL/GenBank/DDBJ whole genome shotgun (WGS) entry which is preliminary data.</text>
</comment>
<keyword evidence="4" id="KW-1185">Reference proteome</keyword>
<protein>
    <submittedName>
        <fullName evidence="3">Glycosyltransferase</fullName>
    </submittedName>
</protein>
<evidence type="ECO:0000259" key="1">
    <source>
        <dbReference type="Pfam" id="PF00534"/>
    </source>
</evidence>
<gene>
    <name evidence="3" type="ORF">GCM10009001_22620</name>
</gene>
<dbReference type="PANTHER" id="PTHR12526:SF630">
    <property type="entry name" value="GLYCOSYLTRANSFERASE"/>
    <property type="match status" value="1"/>
</dbReference>
<sequence length="505" mass="58504">MRKHSPVFVFNSLNVKRGGLTKAVMRRANMLSNHYGDVQILTLLYQRVHRRNIHELRKLGQLNKKVTVKNCFTDLNPFKNEKPNSKYAANPKVKEKGLVEINDGSAYRYYKDGLYIKYKKFESNGQVSFIDYMNESRHRTCREEYDEKGYLVRIRHYDLTKNKPRIDRYFSRSGKCFLTTWVNPDSEQVGRCLLFYPKPVEFANLTELYSYWVNQKLANIKKPALMSDSRFSPTDKILLNIPSEKAKRIAILHNNHFKKPYTKDSDIRGSWQTLLDNHNKFDRVVFLTHEQKEDITERFGNSGGFRVIPHEAKSPYAKRSSTKVNPHLAVMMSRYNSQKRLDEAVRAFTHVVAEIPDARLEIYGSGDEEKKLKKLIHKLNMESNIKLMGFTNDPTATYQSAACTVLSSDYEGSPLVFNESMAAGTPIVTYDFKYGPKDVIRNGIDGFVVPRGHQKALADKIVKIMEDPTVRAKLSEGAVEIVERFSYEKYTDNWLNLFRELDKAD</sequence>
<dbReference type="SUPFAM" id="SSF53756">
    <property type="entry name" value="UDP-Glycosyltransferase/glycogen phosphorylase"/>
    <property type="match status" value="1"/>
</dbReference>
<proteinExistence type="predicted"/>
<name>A0ABN1G674_9BACI</name>
<organism evidence="3 4">
    <name type="scientific">Virgibacillus siamensis</name>
    <dbReference type="NCBI Taxonomy" id="480071"/>
    <lineage>
        <taxon>Bacteria</taxon>
        <taxon>Bacillati</taxon>
        <taxon>Bacillota</taxon>
        <taxon>Bacilli</taxon>
        <taxon>Bacillales</taxon>
        <taxon>Bacillaceae</taxon>
        <taxon>Virgibacillus</taxon>
    </lineage>
</organism>
<dbReference type="Proteomes" id="UP001500866">
    <property type="component" value="Unassembled WGS sequence"/>
</dbReference>
<evidence type="ECO:0000313" key="3">
    <source>
        <dbReference type="EMBL" id="GAA0604852.1"/>
    </source>
</evidence>
<reference evidence="3 4" key="1">
    <citation type="journal article" date="2019" name="Int. J. Syst. Evol. Microbiol.">
        <title>The Global Catalogue of Microorganisms (GCM) 10K type strain sequencing project: providing services to taxonomists for standard genome sequencing and annotation.</title>
        <authorList>
            <consortium name="The Broad Institute Genomics Platform"/>
            <consortium name="The Broad Institute Genome Sequencing Center for Infectious Disease"/>
            <person name="Wu L."/>
            <person name="Ma J."/>
        </authorList>
    </citation>
    <scope>NUCLEOTIDE SEQUENCE [LARGE SCALE GENOMIC DNA]</scope>
    <source>
        <strain evidence="3 4">JCM 15395</strain>
    </source>
</reference>
<dbReference type="Pfam" id="PF09318">
    <property type="entry name" value="Glyco_trans_A_1"/>
    <property type="match status" value="1"/>
</dbReference>
<evidence type="ECO:0000313" key="4">
    <source>
        <dbReference type="Proteomes" id="UP001500866"/>
    </source>
</evidence>
<dbReference type="InterPro" id="IPR001296">
    <property type="entry name" value="Glyco_trans_1"/>
</dbReference>
<dbReference type="Gene3D" id="3.40.50.2000">
    <property type="entry name" value="Glycogen Phosphorylase B"/>
    <property type="match status" value="2"/>
</dbReference>
<dbReference type="Pfam" id="PF00534">
    <property type="entry name" value="Glycos_transf_1"/>
    <property type="match status" value="1"/>
</dbReference>
<feature type="domain" description="Glycosyl transferase family 1" evidence="1">
    <location>
        <begin position="321"/>
        <end position="478"/>
    </location>
</feature>
<dbReference type="RefSeq" id="WP_343813112.1">
    <property type="nucleotide sequence ID" value="NZ_BAAADS010000016.1"/>
</dbReference>
<dbReference type="PANTHER" id="PTHR12526">
    <property type="entry name" value="GLYCOSYLTRANSFERASE"/>
    <property type="match status" value="1"/>
</dbReference>
<dbReference type="InterPro" id="IPR015397">
    <property type="entry name" value="Glyco_trans_A_1"/>
</dbReference>